<evidence type="ECO:0000313" key="7">
    <source>
        <dbReference type="EMBL" id="CAC5378963.1"/>
    </source>
</evidence>
<dbReference type="PANTHER" id="PTHR12245:SF16">
    <property type="entry name" value="SPRY DOMAIN-CONTAINING SOCS BOX PROTEIN 3-LIKE"/>
    <property type="match status" value="1"/>
</dbReference>
<dbReference type="InterPro" id="IPR001870">
    <property type="entry name" value="B30.2/SPRY"/>
</dbReference>
<dbReference type="CDD" id="cd12876">
    <property type="entry name" value="SPRY_SOCS3"/>
    <property type="match status" value="1"/>
</dbReference>
<dbReference type="AlphaFoldDB" id="A0A6J8B627"/>
<dbReference type="GO" id="GO:0005634">
    <property type="term" value="C:nucleus"/>
    <property type="evidence" value="ECO:0007669"/>
    <property type="project" value="UniProtKB-SubCell"/>
</dbReference>
<dbReference type="OrthoDB" id="5951542at2759"/>
<feature type="domain" description="SOCS box" evidence="6">
    <location>
        <begin position="278"/>
        <end position="327"/>
    </location>
</feature>
<feature type="domain" description="B30.2/SPRY" evidence="5">
    <location>
        <begin position="90"/>
        <end position="285"/>
    </location>
</feature>
<dbReference type="GO" id="GO:0019005">
    <property type="term" value="C:SCF ubiquitin ligase complex"/>
    <property type="evidence" value="ECO:0007669"/>
    <property type="project" value="TreeGrafter"/>
</dbReference>
<dbReference type="EMBL" id="CACVKT020002618">
    <property type="protein sequence ID" value="CAC5378963.1"/>
    <property type="molecule type" value="Genomic_DNA"/>
</dbReference>
<dbReference type="Pfam" id="PF00622">
    <property type="entry name" value="SPRY"/>
    <property type="match status" value="1"/>
</dbReference>
<dbReference type="PROSITE" id="PS50225">
    <property type="entry name" value="SOCS"/>
    <property type="match status" value="1"/>
</dbReference>
<evidence type="ECO:0000256" key="2">
    <source>
        <dbReference type="ARBA" id="ARBA00010910"/>
    </source>
</evidence>
<dbReference type="InterPro" id="IPR035754">
    <property type="entry name" value="SPRY_SPSB3"/>
</dbReference>
<keyword evidence="8" id="KW-1185">Reference proteome</keyword>
<dbReference type="SUPFAM" id="SSF49899">
    <property type="entry name" value="Concanavalin A-like lectins/glucanases"/>
    <property type="match status" value="1"/>
</dbReference>
<dbReference type="InterPro" id="IPR050672">
    <property type="entry name" value="FBXO45-Fsn/SPSB_families"/>
</dbReference>
<organism evidence="7 8">
    <name type="scientific">Mytilus coruscus</name>
    <name type="common">Sea mussel</name>
    <dbReference type="NCBI Taxonomy" id="42192"/>
    <lineage>
        <taxon>Eukaryota</taxon>
        <taxon>Metazoa</taxon>
        <taxon>Spiralia</taxon>
        <taxon>Lophotrochozoa</taxon>
        <taxon>Mollusca</taxon>
        <taxon>Bivalvia</taxon>
        <taxon>Autobranchia</taxon>
        <taxon>Pteriomorphia</taxon>
        <taxon>Mytilida</taxon>
        <taxon>Mytiloidea</taxon>
        <taxon>Mytilidae</taxon>
        <taxon>Mytilinae</taxon>
        <taxon>Mytilus</taxon>
    </lineage>
</organism>
<dbReference type="InterPro" id="IPR043136">
    <property type="entry name" value="B30.2/SPRY_sf"/>
</dbReference>
<sequence length="327" mass="36460">MNTGVFDTSGHHTEGDMSILVTQFGQGNSFTVITKKSWHCIKEIRQIIQKKSVRFSRSGPLLATQLVYLDLTEVDIPLINQVSLGCLALTVGQMPENFAWTSIDYNPDNWVWDQLNKSPEVLLSSDQENVYFYTDPVYQSTGTAGVRGTKGFTSGIHVWDVHFLEPPNGTSVMVGVGTERALLHKGDYSYVDLIGMDSQSWGLSYKGKIWHNGQSKKYCQPFFDKTTIITCQLDLYSGTLTFYCNGQSLGIAFTGLDQVGEPLYPIVSSTASESELGLGTRGCRYLSLQEKCFQAIKRRLAYNEAHNDCVDCLPLPKIMKSHLSALY</sequence>
<evidence type="ECO:0000259" key="5">
    <source>
        <dbReference type="PROSITE" id="PS50188"/>
    </source>
</evidence>
<accession>A0A6J8B627</accession>
<reference evidence="7 8" key="1">
    <citation type="submission" date="2020-06" db="EMBL/GenBank/DDBJ databases">
        <authorList>
            <person name="Li R."/>
            <person name="Bekaert M."/>
        </authorList>
    </citation>
    <scope>NUCLEOTIDE SEQUENCE [LARGE SCALE GENOMIC DNA]</scope>
    <source>
        <strain evidence="8">wild</strain>
    </source>
</reference>
<dbReference type="InterPro" id="IPR001496">
    <property type="entry name" value="SOCS_box"/>
</dbReference>
<dbReference type="PANTHER" id="PTHR12245">
    <property type="entry name" value="SPRY DOMAIN CONTAINING SOCS BOX PROTEIN"/>
    <property type="match status" value="1"/>
</dbReference>
<dbReference type="InterPro" id="IPR013320">
    <property type="entry name" value="ConA-like_dom_sf"/>
</dbReference>
<dbReference type="PROSITE" id="PS50188">
    <property type="entry name" value="B302_SPRY"/>
    <property type="match status" value="1"/>
</dbReference>
<dbReference type="Gene3D" id="2.60.120.920">
    <property type="match status" value="1"/>
</dbReference>
<evidence type="ECO:0000259" key="6">
    <source>
        <dbReference type="PROSITE" id="PS50225"/>
    </source>
</evidence>
<dbReference type="GO" id="GO:0043161">
    <property type="term" value="P:proteasome-mediated ubiquitin-dependent protein catabolic process"/>
    <property type="evidence" value="ECO:0007669"/>
    <property type="project" value="TreeGrafter"/>
</dbReference>
<dbReference type="InterPro" id="IPR003877">
    <property type="entry name" value="SPRY_dom"/>
</dbReference>
<dbReference type="Proteomes" id="UP000507470">
    <property type="component" value="Unassembled WGS sequence"/>
</dbReference>
<gene>
    <name evidence="7" type="ORF">MCOR_15085</name>
</gene>
<protein>
    <recommendedName>
        <fullName evidence="3">SPRY domain-containing SOCS box protein 3</fullName>
    </recommendedName>
</protein>
<comment type="subcellular location">
    <subcellularLocation>
        <location evidence="1">Nucleus</location>
    </subcellularLocation>
</comment>
<evidence type="ECO:0000256" key="3">
    <source>
        <dbReference type="ARBA" id="ARBA00014684"/>
    </source>
</evidence>
<comment type="similarity">
    <text evidence="2">Belongs to the SPSB family.</text>
</comment>
<dbReference type="FunFam" id="2.60.120.920:FF:000079">
    <property type="entry name" value="Predicted protein"/>
    <property type="match status" value="1"/>
</dbReference>
<evidence type="ECO:0000256" key="4">
    <source>
        <dbReference type="ARBA" id="ARBA00023242"/>
    </source>
</evidence>
<name>A0A6J8B627_MYTCO</name>
<evidence type="ECO:0000313" key="8">
    <source>
        <dbReference type="Proteomes" id="UP000507470"/>
    </source>
</evidence>
<evidence type="ECO:0000256" key="1">
    <source>
        <dbReference type="ARBA" id="ARBA00004123"/>
    </source>
</evidence>
<keyword evidence="4" id="KW-0539">Nucleus</keyword>
<proteinExistence type="inferred from homology"/>
<dbReference type="SMART" id="SM00449">
    <property type="entry name" value="SPRY"/>
    <property type="match status" value="1"/>
</dbReference>